<dbReference type="EMBL" id="UINC01082739">
    <property type="protein sequence ID" value="SVC27784.1"/>
    <property type="molecule type" value="Genomic_DNA"/>
</dbReference>
<reference evidence="1" key="1">
    <citation type="submission" date="2018-05" db="EMBL/GenBank/DDBJ databases">
        <authorList>
            <person name="Lanie J.A."/>
            <person name="Ng W.-L."/>
            <person name="Kazmierczak K.M."/>
            <person name="Andrzejewski T.M."/>
            <person name="Davidsen T.M."/>
            <person name="Wayne K.J."/>
            <person name="Tettelin H."/>
            <person name="Glass J.I."/>
            <person name="Rusch D."/>
            <person name="Podicherti R."/>
            <person name="Tsui H.-C.T."/>
            <person name="Winkler M.E."/>
        </authorList>
    </citation>
    <scope>NUCLEOTIDE SEQUENCE</scope>
</reference>
<protein>
    <submittedName>
        <fullName evidence="1">Uncharacterized protein</fullName>
    </submittedName>
</protein>
<name>A0A382KSK5_9ZZZZ</name>
<dbReference type="AlphaFoldDB" id="A0A382KSK5"/>
<feature type="non-terminal residue" evidence="1">
    <location>
        <position position="1"/>
    </location>
</feature>
<gene>
    <name evidence="1" type="ORF">METZ01_LOCUS280638</name>
</gene>
<sequence>EFELVQDPLSEQEASFRMTFRPMNYGAVILPSFLKN</sequence>
<organism evidence="1">
    <name type="scientific">marine metagenome</name>
    <dbReference type="NCBI Taxonomy" id="408172"/>
    <lineage>
        <taxon>unclassified sequences</taxon>
        <taxon>metagenomes</taxon>
        <taxon>ecological metagenomes</taxon>
    </lineage>
</organism>
<accession>A0A382KSK5</accession>
<proteinExistence type="predicted"/>
<evidence type="ECO:0000313" key="1">
    <source>
        <dbReference type="EMBL" id="SVC27784.1"/>
    </source>
</evidence>